<dbReference type="KEGG" id="vg:19738654"/>
<name>A0A068QK91_9VIRU</name>
<protein>
    <submittedName>
        <fullName evidence="2">Uncharacterized protein</fullName>
    </submittedName>
</protein>
<dbReference type="RefSeq" id="YP_009046684.1">
    <property type="nucleotide sequence ID" value="NC_024451.1"/>
</dbReference>
<keyword evidence="1" id="KW-0812">Transmembrane</keyword>
<keyword evidence="1" id="KW-0472">Membrane</keyword>
<evidence type="ECO:0000313" key="2">
    <source>
        <dbReference type="EMBL" id="CCV02442.1"/>
    </source>
</evidence>
<sequence>MESRNKFMVFLALLLVAIVVVYTMTRKKKDLKGHMKARRQELTELVKKKIGVSLPNLIQQYCPIPDDCMYPGPVPLPDELVAMDAITFRSLDNCGALRSIMNSWAIAYWVENSTVATRENLVQSMTCASQLPLLPATFTNFGKLVEACFTPTRPPIAPIPVVPPVVPPVIPPQPVQPIVVPIDGDNDIGPPYDTNAVLRSGPAGWRPPNYYNKTSQLSINDMGDLRASYLNSYGLPRFRAGPYMSRGEIDAEELPRFEPSQWIVNNGPVRPWEPRYPVMTIPPVPIPLLGTSNM</sequence>
<dbReference type="EMBL" id="HF920637">
    <property type="protein sequence ID" value="CCV02442.1"/>
    <property type="molecule type" value="Genomic_DNA"/>
</dbReference>
<evidence type="ECO:0000313" key="3">
    <source>
        <dbReference type="Proteomes" id="UP000114278"/>
    </source>
</evidence>
<keyword evidence="3" id="KW-1185">Reference proteome</keyword>
<gene>
    <name evidence="2" type="primary">070L</name>
    <name evidence="2" type="ORF">IIV31_070L</name>
</gene>
<organism evidence="2 3">
    <name type="scientific">Armadillidium vulgare iridescent virus</name>
    <dbReference type="NCBI Taxonomy" id="72201"/>
    <lineage>
        <taxon>Viruses</taxon>
        <taxon>Varidnaviria</taxon>
        <taxon>Bamfordvirae</taxon>
        <taxon>Nucleocytoviricota</taxon>
        <taxon>Megaviricetes</taxon>
        <taxon>Pimascovirales</taxon>
        <taxon>Pimascovirales incertae sedis</taxon>
        <taxon>Iridoviridae</taxon>
        <taxon>Betairidovirinae</taxon>
        <taxon>Iridovirus</taxon>
        <taxon>Iridovirus armadillidium1</taxon>
        <taxon>Invertebrate iridescent virus 31</taxon>
    </lineage>
</organism>
<proteinExistence type="predicted"/>
<reference evidence="2 3" key="1">
    <citation type="journal article" date="2014" name="J. Gen. Virol.">
        <title>Genome sequence of a crustacean iridovirus, IIV31, isolated from the pill bug, Armadillidium vulgare.</title>
        <authorList>
            <person name="Piegu B."/>
            <person name="Guizard S."/>
            <person name="Yeping T."/>
            <person name="Cruaud C."/>
            <person name="Asgari S."/>
            <person name="Bideshi D.K."/>
            <person name="Federici B.A."/>
            <person name="Bigot Y."/>
        </authorList>
    </citation>
    <scope>NUCLEOTIDE SEQUENCE [LARGE SCALE GENOMIC DNA]</scope>
</reference>
<keyword evidence="1" id="KW-1133">Transmembrane helix</keyword>
<feature type="transmembrane region" description="Helical" evidence="1">
    <location>
        <begin position="6"/>
        <end position="25"/>
    </location>
</feature>
<dbReference type="OrthoDB" id="33032at10239"/>
<dbReference type="Proteomes" id="UP000114278">
    <property type="component" value="Segment"/>
</dbReference>
<dbReference type="GeneID" id="19738654"/>
<evidence type="ECO:0000256" key="1">
    <source>
        <dbReference type="SAM" id="Phobius"/>
    </source>
</evidence>
<accession>A0A068QK91</accession>